<reference evidence="1 2" key="1">
    <citation type="journal article" date="2018" name="Sci. Rep.">
        <title>Comparative analysis of the Pocillopora damicornis genome highlights role of immune system in coral evolution.</title>
        <authorList>
            <person name="Cunning R."/>
            <person name="Bay R.A."/>
            <person name="Gillette P."/>
            <person name="Baker A.C."/>
            <person name="Traylor-Knowles N."/>
        </authorList>
    </citation>
    <scope>NUCLEOTIDE SEQUENCE [LARGE SCALE GENOMIC DNA]</scope>
    <source>
        <strain evidence="1">RSMAS</strain>
        <tissue evidence="1">Whole animal</tissue>
    </source>
</reference>
<name>A0A3M6ULF3_POCDA</name>
<comment type="caution">
    <text evidence="1">The sequence shown here is derived from an EMBL/GenBank/DDBJ whole genome shotgun (WGS) entry which is preliminary data.</text>
</comment>
<evidence type="ECO:0000313" key="1">
    <source>
        <dbReference type="EMBL" id="RMX54513.1"/>
    </source>
</evidence>
<sequence length="80" mass="9093">MYRSCLTGYSVTIVTLSGGCYWSSRTFTCCLWVFFCKPPAPGKNINLKDFEDKFSYDGEFEAPALEHKVPIEKQKLVIDA</sequence>
<evidence type="ECO:0000313" key="2">
    <source>
        <dbReference type="Proteomes" id="UP000275408"/>
    </source>
</evidence>
<dbReference type="AlphaFoldDB" id="A0A3M6ULF3"/>
<organism evidence="1 2">
    <name type="scientific">Pocillopora damicornis</name>
    <name type="common">Cauliflower coral</name>
    <name type="synonym">Millepora damicornis</name>
    <dbReference type="NCBI Taxonomy" id="46731"/>
    <lineage>
        <taxon>Eukaryota</taxon>
        <taxon>Metazoa</taxon>
        <taxon>Cnidaria</taxon>
        <taxon>Anthozoa</taxon>
        <taxon>Hexacorallia</taxon>
        <taxon>Scleractinia</taxon>
        <taxon>Astrocoeniina</taxon>
        <taxon>Pocilloporidae</taxon>
        <taxon>Pocillopora</taxon>
    </lineage>
</organism>
<gene>
    <name evidence="1" type="ORF">pdam_00004610</name>
</gene>
<proteinExistence type="predicted"/>
<dbReference type="Proteomes" id="UP000275408">
    <property type="component" value="Unassembled WGS sequence"/>
</dbReference>
<dbReference type="OrthoDB" id="5969037at2759"/>
<dbReference type="PROSITE" id="PS51257">
    <property type="entry name" value="PROKAR_LIPOPROTEIN"/>
    <property type="match status" value="1"/>
</dbReference>
<protein>
    <submittedName>
        <fullName evidence="1">Uncharacterized protein</fullName>
    </submittedName>
</protein>
<dbReference type="EMBL" id="RCHS01001247">
    <property type="protein sequence ID" value="RMX54513.1"/>
    <property type="molecule type" value="Genomic_DNA"/>
</dbReference>
<accession>A0A3M6ULF3</accession>
<keyword evidence="2" id="KW-1185">Reference proteome</keyword>